<proteinExistence type="predicted"/>
<evidence type="ECO:0000313" key="6">
    <source>
        <dbReference type="Proteomes" id="UP000265663"/>
    </source>
</evidence>
<dbReference type="Proteomes" id="UP000265663">
    <property type="component" value="Unassembled WGS sequence"/>
</dbReference>
<protein>
    <recommendedName>
        <fullName evidence="4">RRM domain-containing protein</fullName>
    </recommendedName>
</protein>
<dbReference type="PROSITE" id="PS50102">
    <property type="entry name" value="RRM"/>
    <property type="match status" value="1"/>
</dbReference>
<feature type="compositionally biased region" description="Low complexity" evidence="3">
    <location>
        <begin position="351"/>
        <end position="364"/>
    </location>
</feature>
<dbReference type="InterPro" id="IPR012677">
    <property type="entry name" value="Nucleotide-bd_a/b_plait_sf"/>
</dbReference>
<sequence>MAKREVAEQRLGASPLDCPAACLSPFSSLSPTRSPPFNPSASTLHHRNAPSSALHSLHSRKPTPTLLHTSLHHLRRACSPQRAPSSSLSASLLQSRLHQTPPSSIRRISALLHQRTLSPSITVPYQLIMSSNKMEQSLDDILKASKTSRRGRVGRRSGAGRPAPAPVGGVSKSTKQGKQAKAVPTAPAASLGGETKIMVSNLPRDIDQTQLQDYFVSAVNVGRPKKVLLQYDAAGRSVGSATVIFNKHDQAAKATAALDGVKIDGRPVRVEILVSASAIPATTRPASLADRVTQPKKDKPKPATTEKAASGAARGRGQTRGRGKGRGGRDARPKKKTVEELDAEMADYFPGGEASNAASGAEVAQITAGGDTAMDDEML</sequence>
<evidence type="ECO:0000313" key="5">
    <source>
        <dbReference type="EMBL" id="RMZ69046.1"/>
    </source>
</evidence>
<feature type="compositionally biased region" description="Low complexity" evidence="3">
    <location>
        <begin position="79"/>
        <end position="95"/>
    </location>
</feature>
<dbReference type="OrthoDB" id="346839at2759"/>
<dbReference type="Gene3D" id="3.30.70.330">
    <property type="match status" value="1"/>
</dbReference>
<feature type="compositionally biased region" description="Low complexity" evidence="3">
    <location>
        <begin position="159"/>
        <end position="171"/>
    </location>
</feature>
<dbReference type="AlphaFoldDB" id="A0A3M7M3J4"/>
<keyword evidence="6" id="KW-1185">Reference proteome</keyword>
<evidence type="ECO:0000259" key="4">
    <source>
        <dbReference type="PROSITE" id="PS50102"/>
    </source>
</evidence>
<feature type="region of interest" description="Disordered" evidence="3">
    <location>
        <begin position="76"/>
        <end position="95"/>
    </location>
</feature>
<feature type="compositionally biased region" description="Low complexity" evidence="3">
    <location>
        <begin position="307"/>
        <end position="316"/>
    </location>
</feature>
<dbReference type="PANTHER" id="PTHR19965:SF35">
    <property type="entry name" value="RNA ANNEALING PROTEIN YRA1"/>
    <property type="match status" value="1"/>
</dbReference>
<feature type="compositionally biased region" description="Basic residues" evidence="3">
    <location>
        <begin position="317"/>
        <end position="326"/>
    </location>
</feature>
<dbReference type="GO" id="GO:0003729">
    <property type="term" value="F:mRNA binding"/>
    <property type="evidence" value="ECO:0007669"/>
    <property type="project" value="TreeGrafter"/>
</dbReference>
<organism evidence="5 6">
    <name type="scientific">Pyrenophora seminiperda CCB06</name>
    <dbReference type="NCBI Taxonomy" id="1302712"/>
    <lineage>
        <taxon>Eukaryota</taxon>
        <taxon>Fungi</taxon>
        <taxon>Dikarya</taxon>
        <taxon>Ascomycota</taxon>
        <taxon>Pezizomycotina</taxon>
        <taxon>Dothideomycetes</taxon>
        <taxon>Pleosporomycetidae</taxon>
        <taxon>Pleosporales</taxon>
        <taxon>Pleosporineae</taxon>
        <taxon>Pleosporaceae</taxon>
        <taxon>Pyrenophora</taxon>
    </lineage>
</organism>
<feature type="compositionally biased region" description="Basic residues" evidence="3">
    <location>
        <begin position="146"/>
        <end position="155"/>
    </location>
</feature>
<feature type="region of interest" description="Disordered" evidence="3">
    <location>
        <begin position="28"/>
        <end position="64"/>
    </location>
</feature>
<dbReference type="InterPro" id="IPR025715">
    <property type="entry name" value="FoP_C"/>
</dbReference>
<dbReference type="SUPFAM" id="SSF54928">
    <property type="entry name" value="RNA-binding domain, RBD"/>
    <property type="match status" value="1"/>
</dbReference>
<feature type="region of interest" description="Disordered" evidence="3">
    <location>
        <begin position="283"/>
        <end position="379"/>
    </location>
</feature>
<feature type="compositionally biased region" description="Polar residues" evidence="3">
    <location>
        <begin position="39"/>
        <end position="54"/>
    </location>
</feature>
<feature type="compositionally biased region" description="Basic and acidic residues" evidence="3">
    <location>
        <begin position="327"/>
        <end position="339"/>
    </location>
</feature>
<keyword evidence="1 2" id="KW-0694">RNA-binding</keyword>
<dbReference type="InterPro" id="IPR000504">
    <property type="entry name" value="RRM_dom"/>
</dbReference>
<dbReference type="Pfam" id="PF00076">
    <property type="entry name" value="RRM_1"/>
    <property type="match status" value="1"/>
</dbReference>
<gene>
    <name evidence="5" type="ORF">GMOD_00002954</name>
</gene>
<reference evidence="5 6" key="1">
    <citation type="journal article" date="2014" name="PLoS ONE">
        <title>De novo Genome Assembly of the Fungal Plant Pathogen Pyrenophora semeniperda.</title>
        <authorList>
            <person name="Soliai M.M."/>
            <person name="Meyer S.E."/>
            <person name="Udall J.A."/>
            <person name="Elzinga D.E."/>
            <person name="Hermansen R.A."/>
            <person name="Bodily P.M."/>
            <person name="Hart A.A."/>
            <person name="Coleman C.E."/>
        </authorList>
    </citation>
    <scope>NUCLEOTIDE SEQUENCE [LARGE SCALE GENOMIC DNA]</scope>
    <source>
        <strain evidence="5 6">CCB06</strain>
        <tissue evidence="5">Mycelium</tissue>
    </source>
</reference>
<dbReference type="GO" id="GO:0005634">
    <property type="term" value="C:nucleus"/>
    <property type="evidence" value="ECO:0007669"/>
    <property type="project" value="TreeGrafter"/>
</dbReference>
<dbReference type="EMBL" id="KE747817">
    <property type="protein sequence ID" value="RMZ69046.1"/>
    <property type="molecule type" value="Genomic_DNA"/>
</dbReference>
<evidence type="ECO:0000256" key="1">
    <source>
        <dbReference type="ARBA" id="ARBA00022884"/>
    </source>
</evidence>
<dbReference type="InterPro" id="IPR035979">
    <property type="entry name" value="RBD_domain_sf"/>
</dbReference>
<name>A0A3M7M3J4_9PLEO</name>
<dbReference type="Pfam" id="PF13865">
    <property type="entry name" value="FoP_duplication"/>
    <property type="match status" value="1"/>
</dbReference>
<dbReference type="PANTHER" id="PTHR19965">
    <property type="entry name" value="RNA AND EXPORT FACTOR BINDING PROTEIN"/>
    <property type="match status" value="1"/>
</dbReference>
<dbReference type="SMART" id="SM00360">
    <property type="entry name" value="RRM"/>
    <property type="match status" value="1"/>
</dbReference>
<feature type="domain" description="RRM" evidence="4">
    <location>
        <begin position="195"/>
        <end position="275"/>
    </location>
</feature>
<evidence type="ECO:0000256" key="2">
    <source>
        <dbReference type="PROSITE-ProRule" id="PRU00176"/>
    </source>
</evidence>
<accession>A0A3M7M3J4</accession>
<feature type="region of interest" description="Disordered" evidence="3">
    <location>
        <begin position="144"/>
        <end position="187"/>
    </location>
</feature>
<dbReference type="SMART" id="SM01218">
    <property type="entry name" value="FoP_duplication"/>
    <property type="match status" value="1"/>
</dbReference>
<dbReference type="InterPro" id="IPR051229">
    <property type="entry name" value="ALYREF_mRNA_export"/>
</dbReference>
<evidence type="ECO:0000256" key="3">
    <source>
        <dbReference type="SAM" id="MobiDB-lite"/>
    </source>
</evidence>